<dbReference type="InterPro" id="IPR006638">
    <property type="entry name" value="Elp3/MiaA/NifB-like_rSAM"/>
</dbReference>
<keyword evidence="5" id="KW-0411">Iron-sulfur</keyword>
<dbReference type="InterPro" id="IPR006158">
    <property type="entry name" value="Cobalamin-bd"/>
</dbReference>
<dbReference type="InterPro" id="IPR025288">
    <property type="entry name" value="DUF4080"/>
</dbReference>
<dbReference type="SMART" id="SM00729">
    <property type="entry name" value="Elp3"/>
    <property type="match status" value="1"/>
</dbReference>
<dbReference type="InterPro" id="IPR007197">
    <property type="entry name" value="rSAM"/>
</dbReference>
<dbReference type="GO" id="GO:0046872">
    <property type="term" value="F:metal ion binding"/>
    <property type="evidence" value="ECO:0007669"/>
    <property type="project" value="UniProtKB-KW"/>
</dbReference>
<evidence type="ECO:0000259" key="7">
    <source>
        <dbReference type="PROSITE" id="PS51918"/>
    </source>
</evidence>
<dbReference type="EMBL" id="JACIES010000003">
    <property type="protein sequence ID" value="MBB4025690.1"/>
    <property type="molecule type" value="Genomic_DNA"/>
</dbReference>
<comment type="cofactor">
    <cofactor evidence="1">
        <name>[4Fe-4S] cluster</name>
        <dbReference type="ChEBI" id="CHEBI:49883"/>
    </cofactor>
</comment>
<dbReference type="GO" id="GO:0031419">
    <property type="term" value="F:cobalamin binding"/>
    <property type="evidence" value="ECO:0007669"/>
    <property type="project" value="InterPro"/>
</dbReference>
<dbReference type="InterPro" id="IPR058240">
    <property type="entry name" value="rSAM_sf"/>
</dbReference>
<dbReference type="InterPro" id="IPR051198">
    <property type="entry name" value="BchE-like"/>
</dbReference>
<reference evidence="8 9" key="1">
    <citation type="submission" date="2020-08" db="EMBL/GenBank/DDBJ databases">
        <title>Genomic Encyclopedia of Type Strains, Phase IV (KMG-IV): sequencing the most valuable type-strain genomes for metagenomic binning, comparative biology and taxonomic classification.</title>
        <authorList>
            <person name="Goeker M."/>
        </authorList>
    </citation>
    <scope>NUCLEOTIDE SEQUENCE [LARGE SCALE GENOMIC DNA]</scope>
    <source>
        <strain evidence="8 9">DSM 105721</strain>
    </source>
</reference>
<dbReference type="Pfam" id="PF02310">
    <property type="entry name" value="B12-binding"/>
    <property type="match status" value="1"/>
</dbReference>
<name>A0A7W6HVD8_9BACT</name>
<dbReference type="GO" id="GO:0003824">
    <property type="term" value="F:catalytic activity"/>
    <property type="evidence" value="ECO:0007669"/>
    <property type="project" value="InterPro"/>
</dbReference>
<feature type="domain" description="Radical SAM core" evidence="7">
    <location>
        <begin position="174"/>
        <end position="397"/>
    </location>
</feature>
<evidence type="ECO:0000256" key="4">
    <source>
        <dbReference type="ARBA" id="ARBA00023004"/>
    </source>
</evidence>
<dbReference type="Proteomes" id="UP000546007">
    <property type="component" value="Unassembled WGS sequence"/>
</dbReference>
<dbReference type="Pfam" id="PF04055">
    <property type="entry name" value="Radical_SAM"/>
    <property type="match status" value="1"/>
</dbReference>
<accession>A0A7W6HVD8</accession>
<evidence type="ECO:0000256" key="2">
    <source>
        <dbReference type="ARBA" id="ARBA00022691"/>
    </source>
</evidence>
<keyword evidence="2" id="KW-0949">S-adenosyl-L-methionine</keyword>
<dbReference type="GeneID" id="93100209"/>
<dbReference type="SFLD" id="SFLDS00029">
    <property type="entry name" value="Radical_SAM"/>
    <property type="match status" value="1"/>
</dbReference>
<dbReference type="PANTHER" id="PTHR43409:SF16">
    <property type="entry name" value="SLR0320 PROTEIN"/>
    <property type="match status" value="1"/>
</dbReference>
<dbReference type="GO" id="GO:0051536">
    <property type="term" value="F:iron-sulfur cluster binding"/>
    <property type="evidence" value="ECO:0007669"/>
    <property type="project" value="UniProtKB-KW"/>
</dbReference>
<dbReference type="Pfam" id="PF13311">
    <property type="entry name" value="DUF4080"/>
    <property type="match status" value="1"/>
</dbReference>
<dbReference type="PROSITE" id="PS51918">
    <property type="entry name" value="RADICAL_SAM"/>
    <property type="match status" value="1"/>
</dbReference>
<dbReference type="InterPro" id="IPR023404">
    <property type="entry name" value="rSAM_horseshoe"/>
</dbReference>
<keyword evidence="9" id="KW-1185">Reference proteome</keyword>
<sequence>MLLLWLDLNSSYAHSSLALPAIHAQVEGKEGNVEWRKVSATINSNVGSVVAEIVAARPDVVAATAWLFTHEVLLKITARVKALLPECTIIFGGPEMLGDNEEYLRRNRHVACVFRGEGELGFHEWLGVYDCPSRWNEVVGLCWLDAEGVYHDGGLARVMEFDQLMIPEHSRFFDWTKPFVQLETTRGCFNTCAFCVSGAEKPVRVLSVERIRERLTVIRDHGIRDIRLLDRTFNGSSRRAIRLLELFREFAPGMRFHLEIHPALLSDEVKELLRELPAGLLHLEAGIQSLRENVLQACRRIGDLQAALDGLCYLASLPNLVVHADLIAGLPLYSLEQMIEDVRVLAGFGTGEIQLELLKLLPGTAMRAEAEALGIVYSPDVPYEVLQTKAMSVEDLRQARLLSRLIDGFYNALAWQGVTRKLIGHDECFLSDFLRWMEERELLEQPLSLERRGALLYEFCEERYPMFLTDISVAWIVAGIPFAKEPSKRLKPWSKEIPGDVVNVMGEYESVMRVYHLPGEKEEFWFGFDRGKSASRPLYVGKKLRGF</sequence>
<protein>
    <submittedName>
        <fullName evidence="8">Radical SAM superfamily enzyme YgiQ (UPF0313 family)</fullName>
    </submittedName>
</protein>
<evidence type="ECO:0000256" key="1">
    <source>
        <dbReference type="ARBA" id="ARBA00001966"/>
    </source>
</evidence>
<proteinExistence type="predicted"/>
<evidence type="ECO:0000256" key="5">
    <source>
        <dbReference type="ARBA" id="ARBA00023014"/>
    </source>
</evidence>
<organism evidence="8 9">
    <name type="scientific">Butyricimonas faecihominis</name>
    <dbReference type="NCBI Taxonomy" id="1472416"/>
    <lineage>
        <taxon>Bacteria</taxon>
        <taxon>Pseudomonadati</taxon>
        <taxon>Bacteroidota</taxon>
        <taxon>Bacteroidia</taxon>
        <taxon>Bacteroidales</taxon>
        <taxon>Odoribacteraceae</taxon>
        <taxon>Butyricimonas</taxon>
    </lineage>
</organism>
<gene>
    <name evidence="8" type="ORF">GGR14_001474</name>
</gene>
<comment type="caution">
    <text evidence="8">The sequence shown here is derived from an EMBL/GenBank/DDBJ whole genome shotgun (WGS) entry which is preliminary data.</text>
</comment>
<dbReference type="CDD" id="cd01335">
    <property type="entry name" value="Radical_SAM"/>
    <property type="match status" value="1"/>
</dbReference>
<evidence type="ECO:0000313" key="8">
    <source>
        <dbReference type="EMBL" id="MBB4025690.1"/>
    </source>
</evidence>
<dbReference type="RefSeq" id="WP_124317715.1">
    <property type="nucleotide sequence ID" value="NZ_AP028155.1"/>
</dbReference>
<dbReference type="SFLD" id="SFLDG01082">
    <property type="entry name" value="B12-binding_domain_containing"/>
    <property type="match status" value="1"/>
</dbReference>
<dbReference type="Gene3D" id="3.80.30.20">
    <property type="entry name" value="tm_1862 like domain"/>
    <property type="match status" value="1"/>
</dbReference>
<keyword evidence="3" id="KW-0479">Metal-binding</keyword>
<dbReference type="Gene3D" id="3.40.50.280">
    <property type="entry name" value="Cobalamin-binding domain"/>
    <property type="match status" value="1"/>
</dbReference>
<feature type="domain" description="B12-binding" evidence="6">
    <location>
        <begin position="1"/>
        <end position="136"/>
    </location>
</feature>
<evidence type="ECO:0000256" key="3">
    <source>
        <dbReference type="ARBA" id="ARBA00022723"/>
    </source>
</evidence>
<evidence type="ECO:0000259" key="6">
    <source>
        <dbReference type="PROSITE" id="PS51332"/>
    </source>
</evidence>
<evidence type="ECO:0000313" key="9">
    <source>
        <dbReference type="Proteomes" id="UP000546007"/>
    </source>
</evidence>
<keyword evidence="4" id="KW-0408">Iron</keyword>
<dbReference type="OrthoDB" id="9801424at2"/>
<dbReference type="AlphaFoldDB" id="A0A7W6HVD8"/>
<dbReference type="PROSITE" id="PS51332">
    <property type="entry name" value="B12_BINDING"/>
    <property type="match status" value="1"/>
</dbReference>
<dbReference type="GO" id="GO:0005829">
    <property type="term" value="C:cytosol"/>
    <property type="evidence" value="ECO:0007669"/>
    <property type="project" value="TreeGrafter"/>
</dbReference>
<dbReference type="PANTHER" id="PTHR43409">
    <property type="entry name" value="ANAEROBIC MAGNESIUM-PROTOPORPHYRIN IX MONOMETHYL ESTER CYCLASE-RELATED"/>
    <property type="match status" value="1"/>
</dbReference>
<dbReference type="SUPFAM" id="SSF102114">
    <property type="entry name" value="Radical SAM enzymes"/>
    <property type="match status" value="1"/>
</dbReference>